<dbReference type="PANTHER" id="PTHR37816">
    <property type="entry name" value="YALI0E33011P"/>
    <property type="match status" value="1"/>
</dbReference>
<accession>A0A7X9LDL5</accession>
<organism evidence="1 2">
    <name type="scientific">Streptococcus ratti</name>
    <dbReference type="NCBI Taxonomy" id="1341"/>
    <lineage>
        <taxon>Bacteria</taxon>
        <taxon>Bacillati</taxon>
        <taxon>Bacillota</taxon>
        <taxon>Bacilli</taxon>
        <taxon>Lactobacillales</taxon>
        <taxon>Streptococcaceae</taxon>
        <taxon>Streptococcus</taxon>
    </lineage>
</organism>
<evidence type="ECO:0000313" key="1">
    <source>
        <dbReference type="EMBL" id="NMD48847.1"/>
    </source>
</evidence>
<sequence length="169" mass="20243">MKIDIIGSVGAGETTLARELSEYYQIPYYEKDDIVWMRDDAGDYKRRAEDRDALFQSILAQDNWIVEGSPRKVLQESFAKADVIIFLDVPSRVRLKRLLVRWFRQRRGKEAYHVFPDFATLRQFLHWHKQFNKDRKQLLKDLEKYGDKVKICSSSQEVRHMLSQERNFR</sequence>
<comment type="caution">
    <text evidence="1">The sequence shown here is derived from an EMBL/GenBank/DDBJ whole genome shotgun (WGS) entry which is preliminary data.</text>
</comment>
<dbReference type="EMBL" id="JABASA010000006">
    <property type="protein sequence ID" value="NMD48847.1"/>
    <property type="molecule type" value="Genomic_DNA"/>
</dbReference>
<dbReference type="RefSeq" id="WP_193523271.1">
    <property type="nucleotide sequence ID" value="NZ_JABASA010000006.1"/>
</dbReference>
<dbReference type="SUPFAM" id="SSF52540">
    <property type="entry name" value="P-loop containing nucleoside triphosphate hydrolases"/>
    <property type="match status" value="1"/>
</dbReference>
<dbReference type="Proteomes" id="UP000532121">
    <property type="component" value="Unassembled WGS sequence"/>
</dbReference>
<dbReference type="AlphaFoldDB" id="A0A7X9LDL5"/>
<name>A0A7X9LDL5_STRRT</name>
<dbReference type="Gene3D" id="3.40.50.300">
    <property type="entry name" value="P-loop containing nucleotide triphosphate hydrolases"/>
    <property type="match status" value="1"/>
</dbReference>
<proteinExistence type="predicted"/>
<gene>
    <name evidence="1" type="ORF">HHO37_03955</name>
</gene>
<dbReference type="InterPro" id="IPR052922">
    <property type="entry name" value="Cytidylate_Kinase-2"/>
</dbReference>
<dbReference type="PANTHER" id="PTHR37816:SF2">
    <property type="entry name" value="DNA TOPOLOGY MODULATION PROTEIN FLAR-RELATED PROTEIN"/>
    <property type="match status" value="1"/>
</dbReference>
<reference evidence="1 2" key="1">
    <citation type="submission" date="2020-04" db="EMBL/GenBank/DDBJ databases">
        <title>MicrobeNet Type strains.</title>
        <authorList>
            <person name="Nicholson A.C."/>
        </authorList>
    </citation>
    <scope>NUCLEOTIDE SEQUENCE [LARGE SCALE GENOMIC DNA]</scope>
    <source>
        <strain evidence="1 2">DSM 22768</strain>
    </source>
</reference>
<dbReference type="InterPro" id="IPR027417">
    <property type="entry name" value="P-loop_NTPase"/>
</dbReference>
<protein>
    <submittedName>
        <fullName evidence="1">AAA family ATPase</fullName>
    </submittedName>
</protein>
<evidence type="ECO:0000313" key="2">
    <source>
        <dbReference type="Proteomes" id="UP000532121"/>
    </source>
</evidence>